<dbReference type="EMBL" id="VSSQ01060037">
    <property type="protein sequence ID" value="MPN13537.1"/>
    <property type="molecule type" value="Genomic_DNA"/>
</dbReference>
<gene>
    <name evidence="1" type="ORF">SDC9_160858</name>
</gene>
<reference evidence="1" key="1">
    <citation type="submission" date="2019-08" db="EMBL/GenBank/DDBJ databases">
        <authorList>
            <person name="Kucharzyk K."/>
            <person name="Murdoch R.W."/>
            <person name="Higgins S."/>
            <person name="Loffler F."/>
        </authorList>
    </citation>
    <scope>NUCLEOTIDE SEQUENCE</scope>
</reference>
<dbReference type="AlphaFoldDB" id="A0A645FGS1"/>
<sequence length="59" mass="6927">MDTPQDLEFVQAVYTALDNRNDFSWLDVLKLVREHPELAVINSGVHHKTMFDVDERNKK</sequence>
<name>A0A645FGS1_9ZZZZ</name>
<comment type="caution">
    <text evidence="1">The sequence shown here is derived from an EMBL/GenBank/DDBJ whole genome shotgun (WGS) entry which is preliminary data.</text>
</comment>
<accession>A0A645FGS1</accession>
<organism evidence="1">
    <name type="scientific">bioreactor metagenome</name>
    <dbReference type="NCBI Taxonomy" id="1076179"/>
    <lineage>
        <taxon>unclassified sequences</taxon>
        <taxon>metagenomes</taxon>
        <taxon>ecological metagenomes</taxon>
    </lineage>
</organism>
<protein>
    <submittedName>
        <fullName evidence="1">Uncharacterized protein</fullName>
    </submittedName>
</protein>
<proteinExistence type="predicted"/>
<evidence type="ECO:0000313" key="1">
    <source>
        <dbReference type="EMBL" id="MPN13537.1"/>
    </source>
</evidence>